<dbReference type="PANTHER" id="PTHR14911">
    <property type="entry name" value="THUMP DOMAIN-CONTAINING"/>
    <property type="match status" value="1"/>
</dbReference>
<dbReference type="SUPFAM" id="SSF53335">
    <property type="entry name" value="S-adenosyl-L-methionine-dependent methyltransferases"/>
    <property type="match status" value="1"/>
</dbReference>
<dbReference type="Gene3D" id="3.40.50.150">
    <property type="entry name" value="Vaccinia Virus protein VP39"/>
    <property type="match status" value="1"/>
</dbReference>
<accession>A0ABV8S9F1</accession>
<feature type="domain" description="Ribosomal RNA large subunit methyltransferase K/L-like methyltransferase" evidence="1">
    <location>
        <begin position="164"/>
        <end position="263"/>
    </location>
</feature>
<dbReference type="Pfam" id="PF01170">
    <property type="entry name" value="UPF0020"/>
    <property type="match status" value="1"/>
</dbReference>
<comment type="caution">
    <text evidence="2">The sequence shown here is derived from an EMBL/GenBank/DDBJ whole genome shotgun (WGS) entry which is preliminary data.</text>
</comment>
<proteinExistence type="predicted"/>
<dbReference type="InterPro" id="IPR029063">
    <property type="entry name" value="SAM-dependent_MTases_sf"/>
</dbReference>
<protein>
    <submittedName>
        <fullName evidence="2">TRM11 family SAM-dependent methyltransferase</fullName>
    </submittedName>
</protein>
<evidence type="ECO:0000313" key="3">
    <source>
        <dbReference type="Proteomes" id="UP001595755"/>
    </source>
</evidence>
<keyword evidence="3" id="KW-1185">Reference proteome</keyword>
<reference evidence="3" key="1">
    <citation type="journal article" date="2019" name="Int. J. Syst. Evol. Microbiol.">
        <title>The Global Catalogue of Microorganisms (GCM) 10K type strain sequencing project: providing services to taxonomists for standard genome sequencing and annotation.</title>
        <authorList>
            <consortium name="The Broad Institute Genomics Platform"/>
            <consortium name="The Broad Institute Genome Sequencing Center for Infectious Disease"/>
            <person name="Wu L."/>
            <person name="Ma J."/>
        </authorList>
    </citation>
    <scope>NUCLEOTIDE SEQUENCE [LARGE SCALE GENOMIC DNA]</scope>
    <source>
        <strain evidence="3">CGMCC 4.1641</strain>
    </source>
</reference>
<dbReference type="CDD" id="cd02440">
    <property type="entry name" value="AdoMet_MTases"/>
    <property type="match status" value="1"/>
</dbReference>
<name>A0ABV8S9F1_9BACL</name>
<dbReference type="GO" id="GO:0008168">
    <property type="term" value="F:methyltransferase activity"/>
    <property type="evidence" value="ECO:0007669"/>
    <property type="project" value="UniProtKB-KW"/>
</dbReference>
<sequence>MARLGRTGEGISLNDYVYATASSEEERGLRMLELRALLGKDCSYNLVRSGARVHPGRSPFMKLRLDVLLEGKRLEDIAEQVGEIRLDGATFKVQALDNDDPAEAGKFDYERKREMEREIGGRFRGRAEMRIPQREFGFVRMSGRWLLGELVRSEAAWLKHKDKPRNYSTALSVRVARAVVNIAAPSIPGMRVIDPCCGIGTVLLEAASMGIGIEGRELNPLAAIGARENLAHFGYGSAAAVTLGDMRDIRETYDAAILDMPYNLCSVLPEEEKLEMLRSARRFARKVVIVTLEELGEVVREAGFVITDRCTVNKGKFVRSVLVCE</sequence>
<dbReference type="Proteomes" id="UP001595755">
    <property type="component" value="Unassembled WGS sequence"/>
</dbReference>
<keyword evidence="2" id="KW-0808">Transferase</keyword>
<dbReference type="PANTHER" id="PTHR14911:SF13">
    <property type="entry name" value="TRNA (GUANINE(6)-N2)-METHYLTRANSFERASE THUMP3"/>
    <property type="match status" value="1"/>
</dbReference>
<organism evidence="2 3">
    <name type="scientific">Cohnella boryungensis</name>
    <dbReference type="NCBI Taxonomy" id="768479"/>
    <lineage>
        <taxon>Bacteria</taxon>
        <taxon>Bacillati</taxon>
        <taxon>Bacillota</taxon>
        <taxon>Bacilli</taxon>
        <taxon>Bacillales</taxon>
        <taxon>Paenibacillaceae</taxon>
        <taxon>Cohnella</taxon>
    </lineage>
</organism>
<dbReference type="RefSeq" id="WP_204605797.1">
    <property type="nucleotide sequence ID" value="NZ_JBHSED010000017.1"/>
</dbReference>
<dbReference type="InterPro" id="IPR000241">
    <property type="entry name" value="RlmKL-like_Mtase"/>
</dbReference>
<dbReference type="EMBL" id="JBHSED010000017">
    <property type="protein sequence ID" value="MFC4303981.1"/>
    <property type="molecule type" value="Genomic_DNA"/>
</dbReference>
<keyword evidence="2" id="KW-0489">Methyltransferase</keyword>
<gene>
    <name evidence="2" type="ORF">ACFO1S_11080</name>
</gene>
<evidence type="ECO:0000259" key="1">
    <source>
        <dbReference type="Pfam" id="PF01170"/>
    </source>
</evidence>
<evidence type="ECO:0000313" key="2">
    <source>
        <dbReference type="EMBL" id="MFC4303981.1"/>
    </source>
</evidence>
<dbReference type="GO" id="GO:0032259">
    <property type="term" value="P:methylation"/>
    <property type="evidence" value="ECO:0007669"/>
    <property type="project" value="UniProtKB-KW"/>
</dbReference>